<evidence type="ECO:0000259" key="1">
    <source>
        <dbReference type="Pfam" id="PF01458"/>
    </source>
</evidence>
<gene>
    <name evidence="2" type="ORF">OXIME_000263</name>
</gene>
<evidence type="ECO:0000313" key="3">
    <source>
        <dbReference type="Proteomes" id="UP001451606"/>
    </source>
</evidence>
<name>A0AAX4NDZ8_9ARCH</name>
<dbReference type="GO" id="GO:0016226">
    <property type="term" value="P:iron-sulfur cluster assembly"/>
    <property type="evidence" value="ECO:0007669"/>
    <property type="project" value="InterPro"/>
</dbReference>
<proteinExistence type="predicted"/>
<dbReference type="InterPro" id="IPR037284">
    <property type="entry name" value="SUF_FeS_clus_asmbl_SufBD_sf"/>
</dbReference>
<dbReference type="GeneID" id="95966987"/>
<dbReference type="PANTHER" id="PTHR43575">
    <property type="entry name" value="PROTEIN ABCI7, CHLOROPLASTIC"/>
    <property type="match status" value="1"/>
</dbReference>
<dbReference type="AlphaFoldDB" id="A0AAX4NDZ8"/>
<dbReference type="InterPro" id="IPR055346">
    <property type="entry name" value="Fe-S_cluster_assembly_SufBD"/>
</dbReference>
<sequence length="413" mass="46806">METYPETLKTRLNDEAFEFRRDSFLAFLKTPIRSFKESPTVSEYVQVTDKDLERMLYGEFRQTPRNPQFIKEANIKVLNGKVESLENLPEGVEVLDLVEASKDSEIRSRFLDNSHLGDDRTEFLINSAWQRGLFVKVDKNVKADITVHNLSNGSDSYAYKTVVSCGVESKLNFTEVNESLSDGDAVQGKNIYFFQDEYSKVQFNYVQDKSLSVTDLSFVKSYQSRYTEFQIFHINHGGSRVIFGNESQQFGDSSDYRVYGVSFSDGKQKIDIRDSSFQTGKSSTADIHVRGVVKGLSSTIHRGNIDLEFEAVNATGFYDSKILLLSKEGYANSKPGLMIKNSNTKSKHGSAISNVNEEEIVYLRSRGIDEQTARSMITEGFVSYVIEKSNSEFMKKRIQQYTEGNILGTMGKD</sequence>
<dbReference type="Proteomes" id="UP001451606">
    <property type="component" value="Chromosome"/>
</dbReference>
<feature type="domain" description="SUF system FeS cluster assembly SufBD core" evidence="1">
    <location>
        <begin position="155"/>
        <end position="381"/>
    </location>
</feature>
<dbReference type="EMBL" id="CP133772">
    <property type="protein sequence ID" value="WYX99723.1"/>
    <property type="molecule type" value="Genomic_DNA"/>
</dbReference>
<dbReference type="KEGG" id="omr:OXIME_000263"/>
<dbReference type="SUPFAM" id="SSF101960">
    <property type="entry name" value="Stabilizer of iron transporter SufD"/>
    <property type="match status" value="1"/>
</dbReference>
<reference evidence="2 3" key="1">
    <citation type="submission" date="2023-09" db="EMBL/GenBank/DDBJ databases">
        <authorList>
            <person name="Golyshina O.V."/>
            <person name="Lunev E.A."/>
            <person name="Bargiela R."/>
            <person name="Gaines M.C."/>
            <person name="Daum B."/>
            <person name="Bale N.J."/>
            <person name="Koenen M."/>
            <person name="Sinninghe Damst J.S."/>
            <person name="Yakimov M."/>
            <person name="Golyshin P.N."/>
        </authorList>
    </citation>
    <scope>NUCLEOTIDE SEQUENCE [LARGE SCALE GENOMIC DNA]</scope>
    <source>
        <strain evidence="2 3">M1</strain>
    </source>
</reference>
<keyword evidence="3" id="KW-1185">Reference proteome</keyword>
<dbReference type="Pfam" id="PF01458">
    <property type="entry name" value="SUFBD_core"/>
    <property type="match status" value="1"/>
</dbReference>
<dbReference type="InterPro" id="IPR000825">
    <property type="entry name" value="SUF_FeS_clus_asmbl_SufBD_core"/>
</dbReference>
<accession>A0AAX4NDZ8</accession>
<organism evidence="2 3">
    <name type="scientific">Oxyplasma meridianum</name>
    <dbReference type="NCBI Taxonomy" id="3073602"/>
    <lineage>
        <taxon>Archaea</taxon>
        <taxon>Methanobacteriati</taxon>
        <taxon>Thermoplasmatota</taxon>
        <taxon>Thermoplasmata</taxon>
        <taxon>Thermoplasmatales</taxon>
        <taxon>Thermoplasmataceae</taxon>
        <taxon>Oxyplasma</taxon>
    </lineage>
</organism>
<protein>
    <submittedName>
        <fullName evidence="2">SufD family Fe-S cluster assembly protein</fullName>
    </submittedName>
</protein>
<dbReference type="RefSeq" id="WP_393971687.1">
    <property type="nucleotide sequence ID" value="NZ_CP133772.1"/>
</dbReference>
<dbReference type="PANTHER" id="PTHR43575:SF1">
    <property type="entry name" value="PROTEIN ABCI7, CHLOROPLASTIC"/>
    <property type="match status" value="1"/>
</dbReference>
<evidence type="ECO:0000313" key="2">
    <source>
        <dbReference type="EMBL" id="WYX99723.1"/>
    </source>
</evidence>